<feature type="compositionally biased region" description="Basic and acidic residues" evidence="1">
    <location>
        <begin position="64"/>
        <end position="73"/>
    </location>
</feature>
<name>A0A7I4YIZ5_HAECO</name>
<keyword evidence="2" id="KW-1185">Reference proteome</keyword>
<evidence type="ECO:0000313" key="3">
    <source>
        <dbReference type="WBParaSite" id="HCON_00102690-00001"/>
    </source>
</evidence>
<evidence type="ECO:0000313" key="2">
    <source>
        <dbReference type="Proteomes" id="UP000025227"/>
    </source>
</evidence>
<protein>
    <submittedName>
        <fullName evidence="3">Transcriptional regulator</fullName>
    </submittedName>
</protein>
<proteinExistence type="predicted"/>
<reference evidence="3" key="1">
    <citation type="submission" date="2020-12" db="UniProtKB">
        <authorList>
            <consortium name="WormBaseParasite"/>
        </authorList>
    </citation>
    <scope>IDENTIFICATION</scope>
    <source>
        <strain evidence="3">MHco3</strain>
    </source>
</reference>
<evidence type="ECO:0000256" key="1">
    <source>
        <dbReference type="SAM" id="MobiDB-lite"/>
    </source>
</evidence>
<accession>A0A7I4YIZ5</accession>
<dbReference type="WBParaSite" id="HCON_00102690-00001">
    <property type="protein sequence ID" value="HCON_00102690-00001"/>
    <property type="gene ID" value="HCON_00102690"/>
</dbReference>
<feature type="region of interest" description="Disordered" evidence="1">
    <location>
        <begin position="49"/>
        <end position="73"/>
    </location>
</feature>
<dbReference type="Proteomes" id="UP000025227">
    <property type="component" value="Unplaced"/>
</dbReference>
<sequence>MAGREGIETTWDSVVTLGPGRLRTGSLGISNEHQDDALGRIEALLIPARGTPGQPPAPWSDFFTKIDDQGDSR</sequence>
<organism evidence="2 3">
    <name type="scientific">Haemonchus contortus</name>
    <name type="common">Barber pole worm</name>
    <dbReference type="NCBI Taxonomy" id="6289"/>
    <lineage>
        <taxon>Eukaryota</taxon>
        <taxon>Metazoa</taxon>
        <taxon>Ecdysozoa</taxon>
        <taxon>Nematoda</taxon>
        <taxon>Chromadorea</taxon>
        <taxon>Rhabditida</taxon>
        <taxon>Rhabditina</taxon>
        <taxon>Rhabditomorpha</taxon>
        <taxon>Strongyloidea</taxon>
        <taxon>Trichostrongylidae</taxon>
        <taxon>Haemonchus</taxon>
    </lineage>
</organism>
<dbReference type="AlphaFoldDB" id="A0A7I4YIZ5"/>